<evidence type="ECO:0000256" key="7">
    <source>
        <dbReference type="SAM" id="Coils"/>
    </source>
</evidence>
<proteinExistence type="inferred from homology"/>
<dbReference type="CDD" id="cd14695">
    <property type="entry name" value="bZIP_HLF"/>
    <property type="match status" value="1"/>
</dbReference>
<feature type="domain" description="BZIP" evidence="9">
    <location>
        <begin position="152"/>
        <end position="215"/>
    </location>
</feature>
<dbReference type="Proteomes" id="UP000318571">
    <property type="component" value="Chromosome 5"/>
</dbReference>
<evidence type="ECO:0000256" key="8">
    <source>
        <dbReference type="SAM" id="MobiDB-lite"/>
    </source>
</evidence>
<feature type="compositionally biased region" description="Polar residues" evidence="8">
    <location>
        <begin position="716"/>
        <end position="728"/>
    </location>
</feature>
<feature type="compositionally biased region" description="Low complexity" evidence="8">
    <location>
        <begin position="654"/>
        <end position="672"/>
    </location>
</feature>
<keyword evidence="7" id="KW-0175">Coiled coil</keyword>
<comment type="caution">
    <text evidence="10">The sequence shown here is derived from an EMBL/GenBank/DDBJ whole genome shotgun (WGS) entry which is preliminary data.</text>
</comment>
<keyword evidence="4" id="KW-0238">DNA-binding</keyword>
<evidence type="ECO:0000256" key="4">
    <source>
        <dbReference type="ARBA" id="ARBA00023125"/>
    </source>
</evidence>
<dbReference type="STRING" id="6832.A0A553PGU5"/>
<evidence type="ECO:0000256" key="3">
    <source>
        <dbReference type="ARBA" id="ARBA00023015"/>
    </source>
</evidence>
<dbReference type="PANTHER" id="PTHR11988:SF27">
    <property type="entry name" value="GH27708P"/>
    <property type="match status" value="1"/>
</dbReference>
<evidence type="ECO:0000259" key="9">
    <source>
        <dbReference type="PROSITE" id="PS50217"/>
    </source>
</evidence>
<dbReference type="InterPro" id="IPR046347">
    <property type="entry name" value="bZIP_sf"/>
</dbReference>
<dbReference type="GO" id="GO:0000981">
    <property type="term" value="F:DNA-binding transcription factor activity, RNA polymerase II-specific"/>
    <property type="evidence" value="ECO:0007669"/>
    <property type="project" value="TreeGrafter"/>
</dbReference>
<dbReference type="SMART" id="SM00338">
    <property type="entry name" value="BRLZ"/>
    <property type="match status" value="1"/>
</dbReference>
<dbReference type="InterPro" id="IPR004827">
    <property type="entry name" value="bZIP"/>
</dbReference>
<name>A0A553PGU5_TIGCA</name>
<feature type="compositionally biased region" description="Low complexity" evidence="8">
    <location>
        <begin position="729"/>
        <end position="747"/>
    </location>
</feature>
<dbReference type="PROSITE" id="PS50217">
    <property type="entry name" value="BZIP"/>
    <property type="match status" value="1"/>
</dbReference>
<dbReference type="AlphaFoldDB" id="A0A553PGU5"/>
<sequence>MNRGMGPQIDVPVGVAGGGSLDEGKTVVNVNDPEAAYLGPKLWDKPVSLPPLDDTEFSIMNIDDFLNENNISLDADPIMGSTHKRARAEREKEEKKRKYQMSIEFAPEDLALATIPGADFDPRRRAFSTEELRPQPIIRKRRKQYVPNDSKDGKYWEKRLKNNIAARRSREARRLKENQIALRAAFLEKENATLKAQIDEVNVENGRLQNEKKTLQEKLRHPIYETNMQTLQPSVRGTLQNRFLRTDTIPEKEETITCWHPGVDMTGTYALKLVTMDSISREILNTTAKIDGGNKQLHLIGGHYLMDQSACGYQFQYKCTNPVFPPSSMDVSAFITTAGDHKALLRFPPKSFVANPLEDGRFEFSFDEFLNMSPDIPEEFVFHYHVYQNGRLVSNITEVLKRGDDCQGMSTGSEMELITAEPSPVTVFQAAPSGQVPNMSAGITIRGGPLGIDFITFPPEEKYIPHNDEFYNDIEDLPQTNPPEETQNTRDRADQSSSHEPQVEIRTSTRIDVEAQTKGPENSVTVETFDKQPINENEIPETPMPKNSPELPGLTDITEIFAVTYGPADTIATLHTNGETDEPHKDEFQVPSTTPKSYITTTPSGTLYSSNLMPISEAIGLSSQPIEFPTQSPVSEIQSSDHESTTPMGTSTLASENSDTSRSSSLTNSQASLESTIKPKILELQTVMSNVPSMVPNFTDGPSEQQENSTDHQILDSHNSSVPSNQLNSVAPKYASSSSPALSVQQSTIVAATEVSGSPEDQSSTGPLPSAPLSSKVPTTQPLPGSPPSNPGPGSNPGGGGNWQMAQVWRSGKATLQPR</sequence>
<reference evidence="10 11" key="1">
    <citation type="journal article" date="2018" name="Nat. Ecol. Evol.">
        <title>Genomic signatures of mitonuclear coevolution across populations of Tigriopus californicus.</title>
        <authorList>
            <person name="Barreto F.S."/>
            <person name="Watson E.T."/>
            <person name="Lima T.G."/>
            <person name="Willett C.S."/>
            <person name="Edmands S."/>
            <person name="Li W."/>
            <person name="Burton R.S."/>
        </authorList>
    </citation>
    <scope>NUCLEOTIDE SEQUENCE [LARGE SCALE GENOMIC DNA]</scope>
    <source>
        <strain evidence="10 11">San Diego</strain>
    </source>
</reference>
<dbReference type="FunFam" id="1.20.5.170:FF:000025">
    <property type="entry name" value="nuclear factor interleukin-3-regulated protein-like"/>
    <property type="match status" value="1"/>
</dbReference>
<evidence type="ECO:0000256" key="5">
    <source>
        <dbReference type="ARBA" id="ARBA00023163"/>
    </source>
</evidence>
<evidence type="ECO:0000256" key="2">
    <source>
        <dbReference type="ARBA" id="ARBA00006079"/>
    </source>
</evidence>
<protein>
    <recommendedName>
        <fullName evidence="9">BZIP domain-containing protein</fullName>
    </recommendedName>
</protein>
<comment type="subcellular location">
    <subcellularLocation>
        <location evidence="1">Nucleus</location>
    </subcellularLocation>
</comment>
<keyword evidence="11" id="KW-1185">Reference proteome</keyword>
<evidence type="ECO:0000313" key="10">
    <source>
        <dbReference type="EMBL" id="TRY76901.1"/>
    </source>
</evidence>
<feature type="region of interest" description="Disordered" evidence="8">
    <location>
        <begin position="578"/>
        <end position="602"/>
    </location>
</feature>
<evidence type="ECO:0000256" key="1">
    <source>
        <dbReference type="ARBA" id="ARBA00004123"/>
    </source>
</evidence>
<feature type="region of interest" description="Disordered" evidence="8">
    <location>
        <begin position="625"/>
        <end position="672"/>
    </location>
</feature>
<feature type="region of interest" description="Disordered" evidence="8">
    <location>
        <begin position="472"/>
        <end position="507"/>
    </location>
</feature>
<dbReference type="EMBL" id="VCGU01000004">
    <property type="protein sequence ID" value="TRY76901.1"/>
    <property type="molecule type" value="Genomic_DNA"/>
</dbReference>
<dbReference type="GO" id="GO:0000978">
    <property type="term" value="F:RNA polymerase II cis-regulatory region sequence-specific DNA binding"/>
    <property type="evidence" value="ECO:0007669"/>
    <property type="project" value="TreeGrafter"/>
</dbReference>
<feature type="compositionally biased region" description="Polar residues" evidence="8">
    <location>
        <begin position="625"/>
        <end position="638"/>
    </location>
</feature>
<keyword evidence="3" id="KW-0805">Transcription regulation</keyword>
<feature type="coiled-coil region" evidence="7">
    <location>
        <begin position="184"/>
        <end position="218"/>
    </location>
</feature>
<comment type="similarity">
    <text evidence="2">Belongs to the bZIP family. NFIL3 subfamily.</text>
</comment>
<evidence type="ECO:0000256" key="6">
    <source>
        <dbReference type="ARBA" id="ARBA00023242"/>
    </source>
</evidence>
<dbReference type="GO" id="GO:0005634">
    <property type="term" value="C:nucleus"/>
    <property type="evidence" value="ECO:0007669"/>
    <property type="project" value="UniProtKB-SubCell"/>
</dbReference>
<dbReference type="InterPro" id="IPR040223">
    <property type="entry name" value="PAR_bZIP"/>
</dbReference>
<keyword evidence="5" id="KW-0804">Transcription</keyword>
<feature type="region of interest" description="Disordered" evidence="8">
    <location>
        <begin position="692"/>
        <end position="819"/>
    </location>
</feature>
<feature type="compositionally biased region" description="Polar residues" evidence="8">
    <location>
        <begin position="755"/>
        <end position="783"/>
    </location>
</feature>
<dbReference type="PANTHER" id="PTHR11988">
    <property type="entry name" value="THYROTROPH EMBRYONIC FACTOR RELATED"/>
    <property type="match status" value="1"/>
</dbReference>
<dbReference type="SUPFAM" id="SSF57959">
    <property type="entry name" value="Leucine zipper domain"/>
    <property type="match status" value="1"/>
</dbReference>
<feature type="compositionally biased region" description="Polar residues" evidence="8">
    <location>
        <begin position="590"/>
        <end position="602"/>
    </location>
</feature>
<accession>A0A553PGU5</accession>
<keyword evidence="6" id="KW-0539">Nucleus</keyword>
<dbReference type="Pfam" id="PF07716">
    <property type="entry name" value="bZIP_2"/>
    <property type="match status" value="1"/>
</dbReference>
<dbReference type="Gene3D" id="1.20.5.170">
    <property type="match status" value="1"/>
</dbReference>
<evidence type="ECO:0000313" key="11">
    <source>
        <dbReference type="Proteomes" id="UP000318571"/>
    </source>
</evidence>
<gene>
    <name evidence="10" type="ORF">TCAL_14712</name>
</gene>
<organism evidence="10 11">
    <name type="scientific">Tigriopus californicus</name>
    <name type="common">Marine copepod</name>
    <dbReference type="NCBI Taxonomy" id="6832"/>
    <lineage>
        <taxon>Eukaryota</taxon>
        <taxon>Metazoa</taxon>
        <taxon>Ecdysozoa</taxon>
        <taxon>Arthropoda</taxon>
        <taxon>Crustacea</taxon>
        <taxon>Multicrustacea</taxon>
        <taxon>Hexanauplia</taxon>
        <taxon>Copepoda</taxon>
        <taxon>Harpacticoida</taxon>
        <taxon>Harpacticidae</taxon>
        <taxon>Tigriopus</taxon>
    </lineage>
</organism>